<gene>
    <name evidence="2" type="ORF">Pan14r_09290</name>
</gene>
<dbReference type="OrthoDB" id="287994at2"/>
<name>A0A5C5Y5F8_9PLAN</name>
<evidence type="ECO:0000313" key="3">
    <source>
        <dbReference type="Proteomes" id="UP000317238"/>
    </source>
</evidence>
<dbReference type="RefSeq" id="WP_146438450.1">
    <property type="nucleotide sequence ID" value="NZ_SJPL01000001.1"/>
</dbReference>
<evidence type="ECO:0008006" key="4">
    <source>
        <dbReference type="Google" id="ProtNLM"/>
    </source>
</evidence>
<comment type="caution">
    <text evidence="2">The sequence shown here is derived from an EMBL/GenBank/DDBJ whole genome shotgun (WGS) entry which is preliminary data.</text>
</comment>
<dbReference type="InterPro" id="IPR045493">
    <property type="entry name" value="DUF6435"/>
</dbReference>
<evidence type="ECO:0000313" key="2">
    <source>
        <dbReference type="EMBL" id="TWT68682.1"/>
    </source>
</evidence>
<dbReference type="EMBL" id="SJPL01000001">
    <property type="protein sequence ID" value="TWT68682.1"/>
    <property type="molecule type" value="Genomic_DNA"/>
</dbReference>
<feature type="region of interest" description="Disordered" evidence="1">
    <location>
        <begin position="26"/>
        <end position="52"/>
    </location>
</feature>
<reference evidence="2 3" key="1">
    <citation type="submission" date="2019-02" db="EMBL/GenBank/DDBJ databases">
        <title>Deep-cultivation of Planctomycetes and their phenomic and genomic characterization uncovers novel biology.</title>
        <authorList>
            <person name="Wiegand S."/>
            <person name="Jogler M."/>
            <person name="Boedeker C."/>
            <person name="Pinto D."/>
            <person name="Vollmers J."/>
            <person name="Rivas-Marin E."/>
            <person name="Kohn T."/>
            <person name="Peeters S.H."/>
            <person name="Heuer A."/>
            <person name="Rast P."/>
            <person name="Oberbeckmann S."/>
            <person name="Bunk B."/>
            <person name="Jeske O."/>
            <person name="Meyerdierks A."/>
            <person name="Storesund J.E."/>
            <person name="Kallscheuer N."/>
            <person name="Luecker S."/>
            <person name="Lage O.M."/>
            <person name="Pohl T."/>
            <person name="Merkel B.J."/>
            <person name="Hornburger P."/>
            <person name="Mueller R.-W."/>
            <person name="Bruemmer F."/>
            <person name="Labrenz M."/>
            <person name="Spormann A.M."/>
            <person name="Op Den Camp H."/>
            <person name="Overmann J."/>
            <person name="Amann R."/>
            <person name="Jetten M.S.M."/>
            <person name="Mascher T."/>
            <person name="Medema M.H."/>
            <person name="Devos D.P."/>
            <person name="Kaster A.-K."/>
            <person name="Ovreas L."/>
            <person name="Rohde M."/>
            <person name="Galperin M.Y."/>
            <person name="Jogler C."/>
        </authorList>
    </citation>
    <scope>NUCLEOTIDE SEQUENCE [LARGE SCALE GENOMIC DNA]</scope>
    <source>
        <strain evidence="2 3">Pan14r</strain>
    </source>
</reference>
<evidence type="ECO:0000256" key="1">
    <source>
        <dbReference type="SAM" id="MobiDB-lite"/>
    </source>
</evidence>
<dbReference type="Proteomes" id="UP000317238">
    <property type="component" value="Unassembled WGS sequence"/>
</dbReference>
<feature type="compositionally biased region" description="Basic and acidic residues" evidence="1">
    <location>
        <begin position="29"/>
        <end position="52"/>
    </location>
</feature>
<accession>A0A5C5Y5F8</accession>
<dbReference type="AlphaFoldDB" id="A0A5C5Y5F8"/>
<protein>
    <recommendedName>
        <fullName evidence="4">Lacal_2735 family protein</fullName>
    </recommendedName>
</protein>
<keyword evidence="3" id="KW-1185">Reference proteome</keyword>
<sequence length="52" mass="6176">MFGNRKDKLQAKYNKLMQESYELSTVNRKKSDEKRAEAEEIGRQIDELEKQA</sequence>
<proteinExistence type="predicted"/>
<dbReference type="NCBIfam" id="NF033487">
    <property type="entry name" value="Lacal_2735_fam"/>
    <property type="match status" value="1"/>
</dbReference>
<organism evidence="2 3">
    <name type="scientific">Crateriforma conspicua</name>
    <dbReference type="NCBI Taxonomy" id="2527996"/>
    <lineage>
        <taxon>Bacteria</taxon>
        <taxon>Pseudomonadati</taxon>
        <taxon>Planctomycetota</taxon>
        <taxon>Planctomycetia</taxon>
        <taxon>Planctomycetales</taxon>
        <taxon>Planctomycetaceae</taxon>
        <taxon>Crateriforma</taxon>
    </lineage>
</organism>